<accession>A0A9Q0RCG0</accession>
<dbReference type="EMBL" id="JAPDFW010000070">
    <property type="protein sequence ID" value="KAJ5074518.1"/>
    <property type="molecule type" value="Genomic_DNA"/>
</dbReference>
<dbReference type="AlphaFoldDB" id="A0A9Q0RCG0"/>
<protein>
    <submittedName>
        <fullName evidence="1">Uncharacterized protein</fullName>
    </submittedName>
</protein>
<proteinExistence type="predicted"/>
<keyword evidence="2" id="KW-1185">Reference proteome</keyword>
<evidence type="ECO:0000313" key="2">
    <source>
        <dbReference type="Proteomes" id="UP001149090"/>
    </source>
</evidence>
<organism evidence="1 2">
    <name type="scientific">Anaeramoeba ignava</name>
    <name type="common">Anaerobic marine amoeba</name>
    <dbReference type="NCBI Taxonomy" id="1746090"/>
    <lineage>
        <taxon>Eukaryota</taxon>
        <taxon>Metamonada</taxon>
        <taxon>Anaeramoebidae</taxon>
        <taxon>Anaeramoeba</taxon>
    </lineage>
</organism>
<evidence type="ECO:0000313" key="1">
    <source>
        <dbReference type="EMBL" id="KAJ5074518.1"/>
    </source>
</evidence>
<dbReference type="Proteomes" id="UP001149090">
    <property type="component" value="Unassembled WGS sequence"/>
</dbReference>
<comment type="caution">
    <text evidence="1">The sequence shown here is derived from an EMBL/GenBank/DDBJ whole genome shotgun (WGS) entry which is preliminary data.</text>
</comment>
<reference evidence="1" key="1">
    <citation type="submission" date="2022-10" db="EMBL/GenBank/DDBJ databases">
        <title>Novel sulphate-reducing endosymbionts in the free-living metamonad Anaeramoeba.</title>
        <authorList>
            <person name="Jerlstrom-Hultqvist J."/>
            <person name="Cepicka I."/>
            <person name="Gallot-Lavallee L."/>
            <person name="Salas-Leiva D."/>
            <person name="Curtis B.A."/>
            <person name="Zahonova K."/>
            <person name="Pipaliya S."/>
            <person name="Dacks J."/>
            <person name="Roger A.J."/>
        </authorList>
    </citation>
    <scope>NUCLEOTIDE SEQUENCE</scope>
    <source>
        <strain evidence="1">BMAN</strain>
    </source>
</reference>
<sequence length="94" mass="11123">MAELKPELMIGWKKFTFQDFRKTKISPKKVKISKDAVLFIALCLIDPNSPNFLKDLKSKIKTTRRALSRFLTKTMEMKNLQRYNHGYMIWGKNI</sequence>
<gene>
    <name evidence="1" type="ORF">M0811_01149</name>
</gene>
<name>A0A9Q0RCG0_ANAIG</name>